<name>A0A841AP78_9MICO</name>
<reference evidence="2 3" key="1">
    <citation type="submission" date="2020-08" db="EMBL/GenBank/DDBJ databases">
        <title>Sequencing the genomes of 1000 actinobacteria strains.</title>
        <authorList>
            <person name="Klenk H.-P."/>
        </authorList>
    </citation>
    <scope>NUCLEOTIDE SEQUENCE [LARGE SCALE GENOMIC DNA]</scope>
    <source>
        <strain evidence="2 3">DSM 105784</strain>
    </source>
</reference>
<keyword evidence="1" id="KW-0812">Transmembrane</keyword>
<evidence type="ECO:0000313" key="2">
    <source>
        <dbReference type="EMBL" id="MBB5844997.1"/>
    </source>
</evidence>
<accession>A0A841AP78</accession>
<evidence type="ECO:0000313" key="3">
    <source>
        <dbReference type="Proteomes" id="UP000536685"/>
    </source>
</evidence>
<keyword evidence="3" id="KW-1185">Reference proteome</keyword>
<dbReference type="EMBL" id="JACHMJ010000001">
    <property type="protein sequence ID" value="MBB5844997.1"/>
    <property type="molecule type" value="Genomic_DNA"/>
</dbReference>
<keyword evidence="1" id="KW-0472">Membrane</keyword>
<comment type="caution">
    <text evidence="2">The sequence shown here is derived from an EMBL/GenBank/DDBJ whole genome shotgun (WGS) entry which is preliminary data.</text>
</comment>
<gene>
    <name evidence="2" type="ORF">HD599_003320</name>
</gene>
<feature type="transmembrane region" description="Helical" evidence="1">
    <location>
        <begin position="46"/>
        <end position="63"/>
    </location>
</feature>
<dbReference type="RefSeq" id="WP_425489170.1">
    <property type="nucleotide sequence ID" value="NZ_JACHMJ010000001.1"/>
</dbReference>
<evidence type="ECO:0000256" key="1">
    <source>
        <dbReference type="SAM" id="Phobius"/>
    </source>
</evidence>
<sequence>MATVVGVVYLVVGLLGFTVTVGVAFVATDNEALLLGAFQVNPLQNILHLVVGALMIAVGFGQARTARRINSVAGALLLLLGLVGLYVVGTESNLLALNGADNALHFGTAVVLLAAGLGAEKQFSGSA</sequence>
<dbReference type="Proteomes" id="UP000536685">
    <property type="component" value="Unassembled WGS sequence"/>
</dbReference>
<dbReference type="Pfam" id="PF14325">
    <property type="entry name" value="DUF4383"/>
    <property type="match status" value="1"/>
</dbReference>
<feature type="transmembrane region" description="Helical" evidence="1">
    <location>
        <begin position="75"/>
        <end position="97"/>
    </location>
</feature>
<dbReference type="AlphaFoldDB" id="A0A841AP78"/>
<protein>
    <submittedName>
        <fullName evidence="2">Sulfite exporter TauE/SafE</fullName>
    </submittedName>
</protein>
<feature type="transmembrane region" description="Helical" evidence="1">
    <location>
        <begin position="7"/>
        <end position="26"/>
    </location>
</feature>
<organism evidence="2 3">
    <name type="scientific">Conyzicola lurida</name>
    <dbReference type="NCBI Taxonomy" id="1172621"/>
    <lineage>
        <taxon>Bacteria</taxon>
        <taxon>Bacillati</taxon>
        <taxon>Actinomycetota</taxon>
        <taxon>Actinomycetes</taxon>
        <taxon>Micrococcales</taxon>
        <taxon>Microbacteriaceae</taxon>
        <taxon>Conyzicola</taxon>
    </lineage>
</organism>
<keyword evidence="1" id="KW-1133">Transmembrane helix</keyword>
<proteinExistence type="predicted"/>